<dbReference type="PRINTS" id="PR00081">
    <property type="entry name" value="GDHRDH"/>
</dbReference>
<name>A0A0K8TE62_LYGHE</name>
<dbReference type="PANTHER" id="PTHR44229">
    <property type="entry name" value="15-HYDROXYPROSTAGLANDIN DEHYDROGENASE [NAD(+)]"/>
    <property type="match status" value="1"/>
</dbReference>
<evidence type="ECO:0000256" key="2">
    <source>
        <dbReference type="ARBA" id="ARBA00023002"/>
    </source>
</evidence>
<dbReference type="AlphaFoldDB" id="A0A0K8TE62"/>
<evidence type="ECO:0000256" key="1">
    <source>
        <dbReference type="ARBA" id="ARBA00006484"/>
    </source>
</evidence>
<reference evidence="4" key="1">
    <citation type="submission" date="2014-09" db="EMBL/GenBank/DDBJ databases">
        <authorList>
            <person name="Magalhaes I.L.F."/>
            <person name="Oliveira U."/>
            <person name="Santos F.R."/>
            <person name="Vidigal T.H.D.A."/>
            <person name="Brescovit A.D."/>
            <person name="Santos A.J."/>
        </authorList>
    </citation>
    <scope>NUCLEOTIDE SEQUENCE</scope>
</reference>
<evidence type="ECO:0000256" key="3">
    <source>
        <dbReference type="RuleBase" id="RU000363"/>
    </source>
</evidence>
<sequence>MLRSLGLSSTLVASAPKIRKGKGIWSTFTGLRHKSDKMCEQPKPDCGPCAKFKYMDLHCKLAVITGGATGIGLATAQELLCGQVYRVILADCNCEDGRKAAENLNKEHGKHKACFIQMDVRKHQDFEETLEEITRKFGGIDILVNNAGFLDDNYWKDEVDINVKAVIRGSLLGMKYLSQKRTPGNSVIVNVASTLGIDADPPYLPIFSATQHAIAGLTKSLGDNMHFKASGVRVIGICPGPTATNLMVCQEDKALVPDWSTAANMQFVENFQKPETVARAIVYMIMYATPGSLYVVEKAGLYKTDIPSVKKIRERVIYV</sequence>
<proteinExistence type="inferred from homology"/>
<keyword evidence="2" id="KW-0560">Oxidoreductase</keyword>
<dbReference type="InterPro" id="IPR036291">
    <property type="entry name" value="NAD(P)-bd_dom_sf"/>
</dbReference>
<accession>A0A0K8TE62</accession>
<dbReference type="PANTHER" id="PTHR44229:SF8">
    <property type="entry name" value="ALCOHOL DEHYDROGENASE-RELATED"/>
    <property type="match status" value="1"/>
</dbReference>
<dbReference type="GO" id="GO:0005737">
    <property type="term" value="C:cytoplasm"/>
    <property type="evidence" value="ECO:0007669"/>
    <property type="project" value="TreeGrafter"/>
</dbReference>
<evidence type="ECO:0008006" key="5">
    <source>
        <dbReference type="Google" id="ProtNLM"/>
    </source>
</evidence>
<dbReference type="Gene3D" id="3.40.50.720">
    <property type="entry name" value="NAD(P)-binding Rossmann-like Domain"/>
    <property type="match status" value="1"/>
</dbReference>
<dbReference type="SUPFAM" id="SSF51735">
    <property type="entry name" value="NAD(P)-binding Rossmann-fold domains"/>
    <property type="match status" value="1"/>
</dbReference>
<dbReference type="InterPro" id="IPR002347">
    <property type="entry name" value="SDR_fam"/>
</dbReference>
<dbReference type="EMBL" id="GBRD01001949">
    <property type="protein sequence ID" value="JAG63872.1"/>
    <property type="molecule type" value="Transcribed_RNA"/>
</dbReference>
<dbReference type="PRINTS" id="PR00080">
    <property type="entry name" value="SDRFAMILY"/>
</dbReference>
<dbReference type="Pfam" id="PF00106">
    <property type="entry name" value="adh_short"/>
    <property type="match status" value="1"/>
</dbReference>
<organism evidence="4">
    <name type="scientific">Lygus hesperus</name>
    <name type="common">Western plant bug</name>
    <dbReference type="NCBI Taxonomy" id="30085"/>
    <lineage>
        <taxon>Eukaryota</taxon>
        <taxon>Metazoa</taxon>
        <taxon>Ecdysozoa</taxon>
        <taxon>Arthropoda</taxon>
        <taxon>Hexapoda</taxon>
        <taxon>Insecta</taxon>
        <taxon>Pterygota</taxon>
        <taxon>Neoptera</taxon>
        <taxon>Paraneoptera</taxon>
        <taxon>Hemiptera</taxon>
        <taxon>Heteroptera</taxon>
        <taxon>Panheteroptera</taxon>
        <taxon>Cimicomorpha</taxon>
        <taxon>Miridae</taxon>
        <taxon>Mirini</taxon>
        <taxon>Lygus</taxon>
    </lineage>
</organism>
<dbReference type="GO" id="GO:0016616">
    <property type="term" value="F:oxidoreductase activity, acting on the CH-OH group of donors, NAD or NADP as acceptor"/>
    <property type="evidence" value="ECO:0007669"/>
    <property type="project" value="TreeGrafter"/>
</dbReference>
<evidence type="ECO:0000313" key="4">
    <source>
        <dbReference type="EMBL" id="JAG63872.1"/>
    </source>
</evidence>
<comment type="similarity">
    <text evidence="1 3">Belongs to the short-chain dehydrogenases/reductases (SDR) family.</text>
</comment>
<protein>
    <recommendedName>
        <fullName evidence="5">15-hydroxyprostaglandin dehydrogenase [NAD(+)]</fullName>
    </recommendedName>
</protein>